<name>A0ABY4GVS3_9BACI</name>
<sequence>MKISPLFMAFLYFAMGAAFTLIAAYSAEETVWNIRTLLPVLIATFNFAVTVRLVIAYIKIKHANNKK</sequence>
<feature type="transmembrane region" description="Helical" evidence="1">
    <location>
        <begin position="7"/>
        <end position="25"/>
    </location>
</feature>
<reference evidence="2 3" key="1">
    <citation type="submission" date="2022-04" db="EMBL/GenBank/DDBJ databases">
        <title>Halobacillus sp. isolated from saltern.</title>
        <authorList>
            <person name="Won M."/>
            <person name="Lee C.-M."/>
            <person name="Woen H.-Y."/>
            <person name="Kwon S.-W."/>
        </authorList>
    </citation>
    <scope>NUCLEOTIDE SEQUENCE [LARGE SCALE GENOMIC DNA]</scope>
    <source>
        <strain evidence="2 3">SSTM10-2</strain>
    </source>
</reference>
<evidence type="ECO:0000256" key="1">
    <source>
        <dbReference type="SAM" id="Phobius"/>
    </source>
</evidence>
<dbReference type="RefSeq" id="WP_244751431.1">
    <property type="nucleotide sequence ID" value="NZ_CP095074.1"/>
</dbReference>
<evidence type="ECO:0000313" key="2">
    <source>
        <dbReference type="EMBL" id="UOQ91820.1"/>
    </source>
</evidence>
<feature type="transmembrane region" description="Helical" evidence="1">
    <location>
        <begin position="37"/>
        <end position="58"/>
    </location>
</feature>
<accession>A0ABY4GVS3</accession>
<keyword evidence="3" id="KW-1185">Reference proteome</keyword>
<dbReference type="Proteomes" id="UP000831880">
    <property type="component" value="Chromosome"/>
</dbReference>
<keyword evidence="1" id="KW-0812">Transmembrane</keyword>
<keyword evidence="1" id="KW-1133">Transmembrane helix</keyword>
<gene>
    <name evidence="2" type="ORF">MUO14_14980</name>
</gene>
<evidence type="ECO:0000313" key="3">
    <source>
        <dbReference type="Proteomes" id="UP000831880"/>
    </source>
</evidence>
<protein>
    <submittedName>
        <fullName evidence="2">DUF4305 domain-containing protein</fullName>
    </submittedName>
</protein>
<dbReference type="EMBL" id="CP095074">
    <property type="protein sequence ID" value="UOQ91820.1"/>
    <property type="molecule type" value="Genomic_DNA"/>
</dbReference>
<proteinExistence type="predicted"/>
<dbReference type="Pfam" id="PF14146">
    <property type="entry name" value="DUF4305"/>
    <property type="match status" value="1"/>
</dbReference>
<dbReference type="InterPro" id="IPR025426">
    <property type="entry name" value="DUF4305"/>
</dbReference>
<keyword evidence="1" id="KW-0472">Membrane</keyword>
<organism evidence="2 3">
    <name type="scientific">Halobacillus shinanisalinarum</name>
    <dbReference type="NCBI Taxonomy" id="2932258"/>
    <lineage>
        <taxon>Bacteria</taxon>
        <taxon>Bacillati</taxon>
        <taxon>Bacillota</taxon>
        <taxon>Bacilli</taxon>
        <taxon>Bacillales</taxon>
        <taxon>Bacillaceae</taxon>
        <taxon>Halobacillus</taxon>
    </lineage>
</organism>